<sequence>MSSVMKRIRIVEAAQAACENGTIWDRTTYWDRLRCMRIAKFFGDQFSKRLLQYNIFFFLKTKKKTEVPTKPLNFSIPFVLQLKQRRGAILCYVEEFVKEFEQSIQKMSDHDRSVTSSSSYSEKAINNEIKNAFAHFVFFHSKGSTLITDYKRIGTIASGLCAFCHLFIYLFI</sequence>
<accession>X6NSY3</accession>
<dbReference type="Proteomes" id="UP000023152">
    <property type="component" value="Unassembled WGS sequence"/>
</dbReference>
<evidence type="ECO:0000313" key="6">
    <source>
        <dbReference type="Proteomes" id="UP000023152"/>
    </source>
</evidence>
<dbReference type="EMBL" id="ASPP01006690">
    <property type="protein sequence ID" value="ETO28407.1"/>
    <property type="molecule type" value="Genomic_DNA"/>
</dbReference>
<evidence type="ECO:0000259" key="4">
    <source>
        <dbReference type="PROSITE" id="PS51158"/>
    </source>
</evidence>
<keyword evidence="3" id="KW-0418">Kinase</keyword>
<dbReference type="SUPFAM" id="SSF56112">
    <property type="entry name" value="Protein kinase-like (PK-like)"/>
    <property type="match status" value="1"/>
</dbReference>
<evidence type="ECO:0000256" key="1">
    <source>
        <dbReference type="ARBA" id="ARBA00022527"/>
    </source>
</evidence>
<keyword evidence="6" id="KW-1185">Reference proteome</keyword>
<protein>
    <recommendedName>
        <fullName evidence="4">Alpha-type protein kinase domain-containing protein</fullName>
    </recommendedName>
</protein>
<dbReference type="InterPro" id="IPR004166">
    <property type="entry name" value="a-kinase_dom"/>
</dbReference>
<evidence type="ECO:0000313" key="5">
    <source>
        <dbReference type="EMBL" id="ETO28407.1"/>
    </source>
</evidence>
<dbReference type="InterPro" id="IPR011009">
    <property type="entry name" value="Kinase-like_dom_sf"/>
</dbReference>
<keyword evidence="1" id="KW-0723">Serine/threonine-protein kinase</keyword>
<gene>
    <name evidence="5" type="ORF">RFI_08727</name>
</gene>
<dbReference type="Pfam" id="PF02816">
    <property type="entry name" value="Alpha_kinase"/>
    <property type="match status" value="1"/>
</dbReference>
<organism evidence="5 6">
    <name type="scientific">Reticulomyxa filosa</name>
    <dbReference type="NCBI Taxonomy" id="46433"/>
    <lineage>
        <taxon>Eukaryota</taxon>
        <taxon>Sar</taxon>
        <taxon>Rhizaria</taxon>
        <taxon>Retaria</taxon>
        <taxon>Foraminifera</taxon>
        <taxon>Monothalamids</taxon>
        <taxon>Reticulomyxidae</taxon>
        <taxon>Reticulomyxa</taxon>
    </lineage>
</organism>
<reference evidence="5 6" key="1">
    <citation type="journal article" date="2013" name="Curr. Biol.">
        <title>The Genome of the Foraminiferan Reticulomyxa filosa.</title>
        <authorList>
            <person name="Glockner G."/>
            <person name="Hulsmann N."/>
            <person name="Schleicher M."/>
            <person name="Noegel A.A."/>
            <person name="Eichinger L."/>
            <person name="Gallinger C."/>
            <person name="Pawlowski J."/>
            <person name="Sierra R."/>
            <person name="Euteneuer U."/>
            <person name="Pillet L."/>
            <person name="Moustafa A."/>
            <person name="Platzer M."/>
            <person name="Groth M."/>
            <person name="Szafranski K."/>
            <person name="Schliwa M."/>
        </authorList>
    </citation>
    <scope>NUCLEOTIDE SEQUENCE [LARGE SCALE GENOMIC DNA]</scope>
</reference>
<name>X6NSY3_RETFI</name>
<keyword evidence="2" id="KW-0808">Transferase</keyword>
<dbReference type="PROSITE" id="PS51158">
    <property type="entry name" value="ALPHA_KINASE"/>
    <property type="match status" value="1"/>
</dbReference>
<dbReference type="GO" id="GO:0005524">
    <property type="term" value="F:ATP binding"/>
    <property type="evidence" value="ECO:0007669"/>
    <property type="project" value="InterPro"/>
</dbReference>
<proteinExistence type="predicted"/>
<dbReference type="GO" id="GO:0004674">
    <property type="term" value="F:protein serine/threonine kinase activity"/>
    <property type="evidence" value="ECO:0007669"/>
    <property type="project" value="UniProtKB-KW"/>
</dbReference>
<feature type="domain" description="Alpha-type protein kinase" evidence="4">
    <location>
        <begin position="1"/>
        <end position="172"/>
    </location>
</feature>
<evidence type="ECO:0000256" key="3">
    <source>
        <dbReference type="ARBA" id="ARBA00022777"/>
    </source>
</evidence>
<comment type="caution">
    <text evidence="5">The sequence shown here is derived from an EMBL/GenBank/DDBJ whole genome shotgun (WGS) entry which is preliminary data.</text>
</comment>
<dbReference type="AlphaFoldDB" id="X6NSY3"/>
<evidence type="ECO:0000256" key="2">
    <source>
        <dbReference type="ARBA" id="ARBA00022679"/>
    </source>
</evidence>